<gene>
    <name evidence="1" type="ORF">EVAR_20993_1</name>
</gene>
<dbReference type="Proteomes" id="UP000299102">
    <property type="component" value="Unassembled WGS sequence"/>
</dbReference>
<name>A0A4C1V6I3_EUMVA</name>
<dbReference type="EMBL" id="BGZK01000280">
    <property type="protein sequence ID" value="GBP33882.1"/>
    <property type="molecule type" value="Genomic_DNA"/>
</dbReference>
<organism evidence="1 2">
    <name type="scientific">Eumeta variegata</name>
    <name type="common">Bagworm moth</name>
    <name type="synonym">Eumeta japonica</name>
    <dbReference type="NCBI Taxonomy" id="151549"/>
    <lineage>
        <taxon>Eukaryota</taxon>
        <taxon>Metazoa</taxon>
        <taxon>Ecdysozoa</taxon>
        <taxon>Arthropoda</taxon>
        <taxon>Hexapoda</taxon>
        <taxon>Insecta</taxon>
        <taxon>Pterygota</taxon>
        <taxon>Neoptera</taxon>
        <taxon>Endopterygota</taxon>
        <taxon>Lepidoptera</taxon>
        <taxon>Glossata</taxon>
        <taxon>Ditrysia</taxon>
        <taxon>Tineoidea</taxon>
        <taxon>Psychidae</taxon>
        <taxon>Oiketicinae</taxon>
        <taxon>Eumeta</taxon>
    </lineage>
</organism>
<comment type="caution">
    <text evidence="1">The sequence shown here is derived from an EMBL/GenBank/DDBJ whole genome shotgun (WGS) entry which is preliminary data.</text>
</comment>
<proteinExistence type="predicted"/>
<accession>A0A4C1V6I3</accession>
<keyword evidence="2" id="KW-1185">Reference proteome</keyword>
<evidence type="ECO:0000313" key="2">
    <source>
        <dbReference type="Proteomes" id="UP000299102"/>
    </source>
</evidence>
<protein>
    <submittedName>
        <fullName evidence="1">Uncharacterized protein</fullName>
    </submittedName>
</protein>
<evidence type="ECO:0000313" key="1">
    <source>
        <dbReference type="EMBL" id="GBP33882.1"/>
    </source>
</evidence>
<reference evidence="1 2" key="1">
    <citation type="journal article" date="2019" name="Commun. Biol.">
        <title>The bagworm genome reveals a unique fibroin gene that provides high tensile strength.</title>
        <authorList>
            <person name="Kono N."/>
            <person name="Nakamura H."/>
            <person name="Ohtoshi R."/>
            <person name="Tomita M."/>
            <person name="Numata K."/>
            <person name="Arakawa K."/>
        </authorList>
    </citation>
    <scope>NUCLEOTIDE SEQUENCE [LARGE SCALE GENOMIC DNA]</scope>
</reference>
<sequence>MSIKLTNRCAFNHRMAMKYAACQRLTEGHQQLQTARQWERITKREGVLKSPKSPHVINGCPLMSRLEPLSVQRKICDAKSEILIRPLHDKDDHCSTKRLRYLISNIELGSLPSYIYSWTLICDETSAVGSANRCILAKILRAKASSGMGCWAFLTGVCASRHLLVRRRYRYRLSLRKYLKEVLQTTSKHACASIEGLRFKPFNPL</sequence>
<dbReference type="AlphaFoldDB" id="A0A4C1V6I3"/>